<dbReference type="EMBL" id="PFER01000008">
    <property type="protein sequence ID" value="PJE73838.1"/>
    <property type="molecule type" value="Genomic_DNA"/>
</dbReference>
<comment type="caution">
    <text evidence="2">The sequence shown here is derived from an EMBL/GenBank/DDBJ whole genome shotgun (WGS) entry which is preliminary data.</text>
</comment>
<sequence>MSYLIKTENFEGPFDLLLELIGKKKLEINEISLARITTQYLEHIKATENFSAEETASFIAVASTLMLIKSQSLIPDLEITDEEEESMDELERRLNIYKFIKENLATEIKSRFGRAPLFARESFKGVDVGFIEPLNVSAESLADALKNFLNSIPKKEYLPQVKVRKMVKLEEKMEELMTRIQKNLEFSFNDFASAGCGGVSMTPEEIKEKKVEIVVSFLAVLELIKQGIVMARQENLFEGINIKSVENV</sequence>
<accession>A0A2M8LB61</accession>
<dbReference type="InterPro" id="IPR003768">
    <property type="entry name" value="ScpA"/>
</dbReference>
<dbReference type="AlphaFoldDB" id="A0A2M8LB61"/>
<reference evidence="3" key="1">
    <citation type="submission" date="2017-09" db="EMBL/GenBank/DDBJ databases">
        <title>Depth-based differentiation of microbial function through sediment-hosted aquifers and enrichment of novel symbionts in the deep terrestrial subsurface.</title>
        <authorList>
            <person name="Probst A.J."/>
            <person name="Ladd B."/>
            <person name="Jarett J.K."/>
            <person name="Geller-Mcgrath D.E."/>
            <person name="Sieber C.M.K."/>
            <person name="Emerson J.B."/>
            <person name="Anantharaman K."/>
            <person name="Thomas B.C."/>
            <person name="Malmstrom R."/>
            <person name="Stieglmeier M."/>
            <person name="Klingl A."/>
            <person name="Woyke T."/>
            <person name="Ryan C.M."/>
            <person name="Banfield J.F."/>
        </authorList>
    </citation>
    <scope>NUCLEOTIDE SEQUENCE [LARGE SCALE GENOMIC DNA]</scope>
</reference>
<dbReference type="Proteomes" id="UP000230959">
    <property type="component" value="Unassembled WGS sequence"/>
</dbReference>
<gene>
    <name evidence="2" type="ORF">COV02_00480</name>
</gene>
<evidence type="ECO:0000313" key="3">
    <source>
        <dbReference type="Proteomes" id="UP000230959"/>
    </source>
</evidence>
<organism evidence="2 3">
    <name type="scientific">Candidatus Terrybacteria bacterium CG10_big_fil_rev_8_21_14_0_10_41_10</name>
    <dbReference type="NCBI Taxonomy" id="1975026"/>
    <lineage>
        <taxon>Bacteria</taxon>
        <taxon>Candidatus Terryibacteriota</taxon>
    </lineage>
</organism>
<protein>
    <recommendedName>
        <fullName evidence="1">Segregation and condensation protein A</fullName>
    </recommendedName>
</protein>
<evidence type="ECO:0000256" key="1">
    <source>
        <dbReference type="ARBA" id="ARBA00044777"/>
    </source>
</evidence>
<proteinExistence type="predicted"/>
<evidence type="ECO:0000313" key="2">
    <source>
        <dbReference type="EMBL" id="PJE73838.1"/>
    </source>
</evidence>
<dbReference type="PANTHER" id="PTHR33969:SF2">
    <property type="entry name" value="SEGREGATION AND CONDENSATION PROTEIN A"/>
    <property type="match status" value="1"/>
</dbReference>
<name>A0A2M8LB61_9BACT</name>
<dbReference type="Gene3D" id="6.10.250.2410">
    <property type="match status" value="1"/>
</dbReference>
<dbReference type="PANTHER" id="PTHR33969">
    <property type="entry name" value="SEGREGATION AND CONDENSATION PROTEIN A"/>
    <property type="match status" value="1"/>
</dbReference>
<dbReference type="Pfam" id="PF02616">
    <property type="entry name" value="SMC_ScpA"/>
    <property type="match status" value="1"/>
</dbReference>